<dbReference type="InterPro" id="IPR006680">
    <property type="entry name" value="Amidohydro-rel"/>
</dbReference>
<dbReference type="InterPro" id="IPR032466">
    <property type="entry name" value="Metal_Hydrolase"/>
</dbReference>
<dbReference type="GO" id="GO:0016831">
    <property type="term" value="F:carboxy-lyase activity"/>
    <property type="evidence" value="ECO:0007669"/>
    <property type="project" value="InterPro"/>
</dbReference>
<dbReference type="PANTHER" id="PTHR21240">
    <property type="entry name" value="2-AMINO-3-CARBOXYLMUCONATE-6-SEMIALDEHYDE DECARBOXYLASE"/>
    <property type="match status" value="1"/>
</dbReference>
<dbReference type="GO" id="GO:0016787">
    <property type="term" value="F:hydrolase activity"/>
    <property type="evidence" value="ECO:0007669"/>
    <property type="project" value="InterPro"/>
</dbReference>
<gene>
    <name evidence="3" type="ORF">IAA98_06445</name>
</gene>
<name>A0A9D1GX49_9ACTN</name>
<protein>
    <submittedName>
        <fullName evidence="3">Amidohydrolase family protein</fullName>
    </submittedName>
</protein>
<dbReference type="Gene3D" id="3.20.20.140">
    <property type="entry name" value="Metal-dependent hydrolases"/>
    <property type="match status" value="1"/>
</dbReference>
<sequence length="272" mass="28756">MDFTVPEIAGGIIDAHVHAKQVDPWRSDDPVADLATDATRVGISTMITSVLGLGSYLATPTADDLVVANGWASEIVAGNAGFAGLVYCSPDHVDVSLELMRRHIAEGPFVGIKLWIARKASDPALDPIVSYAAELGVPVLQHAWYKTVGQLPGESTPADVAHLAARHPDATIQMAHLSGCGERGVLDIADLPNVVVDTCGGDPEDGMVDFALEHLGAERILYGSDAPGRDFGVQLSRVLAAGLDDDQLRAVLAGNARRLYTRLPAVDPTREQ</sequence>
<feature type="domain" description="Amidohydrolase-related" evidence="2">
    <location>
        <begin position="13"/>
        <end position="260"/>
    </location>
</feature>
<dbReference type="InterPro" id="IPR032465">
    <property type="entry name" value="ACMSD"/>
</dbReference>
<keyword evidence="1" id="KW-0456">Lyase</keyword>
<dbReference type="PANTHER" id="PTHR21240:SF28">
    <property type="entry name" value="ISO-OROTATE DECARBOXYLASE (EUROFUNG)"/>
    <property type="match status" value="1"/>
</dbReference>
<evidence type="ECO:0000313" key="3">
    <source>
        <dbReference type="EMBL" id="HIT75204.1"/>
    </source>
</evidence>
<dbReference type="SUPFAM" id="SSF51556">
    <property type="entry name" value="Metallo-dependent hydrolases"/>
    <property type="match status" value="1"/>
</dbReference>
<evidence type="ECO:0000259" key="2">
    <source>
        <dbReference type="Pfam" id="PF04909"/>
    </source>
</evidence>
<evidence type="ECO:0000313" key="4">
    <source>
        <dbReference type="Proteomes" id="UP000886842"/>
    </source>
</evidence>
<dbReference type="EMBL" id="DVLP01000197">
    <property type="protein sequence ID" value="HIT75204.1"/>
    <property type="molecule type" value="Genomic_DNA"/>
</dbReference>
<dbReference type="GO" id="GO:0019748">
    <property type="term" value="P:secondary metabolic process"/>
    <property type="evidence" value="ECO:0007669"/>
    <property type="project" value="TreeGrafter"/>
</dbReference>
<organism evidence="3 4">
    <name type="scientific">Candidatus Avipropionibacterium avicola</name>
    <dbReference type="NCBI Taxonomy" id="2840701"/>
    <lineage>
        <taxon>Bacteria</taxon>
        <taxon>Bacillati</taxon>
        <taxon>Actinomycetota</taxon>
        <taxon>Actinomycetes</taxon>
        <taxon>Propionibacteriales</taxon>
        <taxon>Propionibacteriaceae</taxon>
        <taxon>Propionibacteriaceae incertae sedis</taxon>
        <taxon>Candidatus Avipropionibacterium</taxon>
    </lineage>
</organism>
<dbReference type="Proteomes" id="UP000886842">
    <property type="component" value="Unassembled WGS sequence"/>
</dbReference>
<dbReference type="Pfam" id="PF04909">
    <property type="entry name" value="Amidohydro_2"/>
    <property type="match status" value="1"/>
</dbReference>
<comment type="caution">
    <text evidence="3">The sequence shown here is derived from an EMBL/GenBank/DDBJ whole genome shotgun (WGS) entry which is preliminary data.</text>
</comment>
<proteinExistence type="predicted"/>
<evidence type="ECO:0000256" key="1">
    <source>
        <dbReference type="ARBA" id="ARBA00023239"/>
    </source>
</evidence>
<reference evidence="3" key="1">
    <citation type="submission" date="2020-10" db="EMBL/GenBank/DDBJ databases">
        <authorList>
            <person name="Gilroy R."/>
        </authorList>
    </citation>
    <scope>NUCLEOTIDE SEQUENCE</scope>
    <source>
        <strain evidence="3">ChiGjej1B1-24693</strain>
    </source>
</reference>
<reference evidence="3" key="2">
    <citation type="journal article" date="2021" name="PeerJ">
        <title>Extensive microbial diversity within the chicken gut microbiome revealed by metagenomics and culture.</title>
        <authorList>
            <person name="Gilroy R."/>
            <person name="Ravi A."/>
            <person name="Getino M."/>
            <person name="Pursley I."/>
            <person name="Horton D.L."/>
            <person name="Alikhan N.F."/>
            <person name="Baker D."/>
            <person name="Gharbi K."/>
            <person name="Hall N."/>
            <person name="Watson M."/>
            <person name="Adriaenssens E.M."/>
            <person name="Foster-Nyarko E."/>
            <person name="Jarju S."/>
            <person name="Secka A."/>
            <person name="Antonio M."/>
            <person name="Oren A."/>
            <person name="Chaudhuri R.R."/>
            <person name="La Ragione R."/>
            <person name="Hildebrand F."/>
            <person name="Pallen M.J."/>
        </authorList>
    </citation>
    <scope>NUCLEOTIDE SEQUENCE</scope>
    <source>
        <strain evidence="3">ChiGjej1B1-24693</strain>
    </source>
</reference>
<dbReference type="GO" id="GO:0005737">
    <property type="term" value="C:cytoplasm"/>
    <property type="evidence" value="ECO:0007669"/>
    <property type="project" value="TreeGrafter"/>
</dbReference>
<dbReference type="AlphaFoldDB" id="A0A9D1GX49"/>
<accession>A0A9D1GX49</accession>